<dbReference type="EMBL" id="JAWDGP010004873">
    <property type="protein sequence ID" value="KAK3761534.1"/>
    <property type="molecule type" value="Genomic_DNA"/>
</dbReference>
<sequence>MDPLRSRIIESEDVKDASGLRGAMSGIKGSLPVSEPHLADVMYANELQGKMLSATHDYYAVMISLQEDYERAIKREASGNPLAVTRLMSACGDECGGVDGGHPTNTAFGPRQQVATAYYPNSLMGKVKKPTSGKIVAPSKESAAASKAALKRLNKTLDVKPPLTHNKLVRLMGVVDVPMEKYAAHRVDILIRKYMTTKLEEFTDKTFRKAFFSTAPPFWPVNKVNMTWERDVKGLLRTAINSEGMLIKHPTDRLLTIIKYCGPIIKGAYQSFDAPIPGQTSAAVFVNRVTTFNGFAGLANNISSNLRYNASSLIFHYFKWASPTTTFANVRNTLADIQTGSNDVEDVLLKNLLVVDEVQENTDKAVTDPYNVVAIGGFPYKQIAPALRAEYVLLKLFFFFCAKYGRADMIKFVNDNYRRKYNQQDVAAFTINNVLQLCPGLMTLMFFMINQARDAVGMKLLEELTHQFRVLVSVKSHVGRQEAVELHKSISGLLEKIAVTCMSLIVTKTIKTDLINDFVNLLFLRSGLIREGSYSASATTNVDLQQ</sequence>
<organism evidence="1 2">
    <name type="scientific">Elysia crispata</name>
    <name type="common">lettuce slug</name>
    <dbReference type="NCBI Taxonomy" id="231223"/>
    <lineage>
        <taxon>Eukaryota</taxon>
        <taxon>Metazoa</taxon>
        <taxon>Spiralia</taxon>
        <taxon>Lophotrochozoa</taxon>
        <taxon>Mollusca</taxon>
        <taxon>Gastropoda</taxon>
        <taxon>Heterobranchia</taxon>
        <taxon>Euthyneura</taxon>
        <taxon>Panpulmonata</taxon>
        <taxon>Sacoglossa</taxon>
        <taxon>Placobranchoidea</taxon>
        <taxon>Plakobranchidae</taxon>
        <taxon>Elysia</taxon>
    </lineage>
</organism>
<dbReference type="Proteomes" id="UP001283361">
    <property type="component" value="Unassembled WGS sequence"/>
</dbReference>
<comment type="caution">
    <text evidence="1">The sequence shown here is derived from an EMBL/GenBank/DDBJ whole genome shotgun (WGS) entry which is preliminary data.</text>
</comment>
<keyword evidence="2" id="KW-1185">Reference proteome</keyword>
<dbReference type="AlphaFoldDB" id="A0AAE1D8M2"/>
<proteinExistence type="predicted"/>
<evidence type="ECO:0000313" key="2">
    <source>
        <dbReference type="Proteomes" id="UP001283361"/>
    </source>
</evidence>
<name>A0AAE1D8M2_9GAST</name>
<evidence type="ECO:0000313" key="1">
    <source>
        <dbReference type="EMBL" id="KAK3761534.1"/>
    </source>
</evidence>
<reference evidence="1" key="1">
    <citation type="journal article" date="2023" name="G3 (Bethesda)">
        <title>A reference genome for the long-term kleptoplast-retaining sea slug Elysia crispata morphotype clarki.</title>
        <authorList>
            <person name="Eastman K.E."/>
            <person name="Pendleton A.L."/>
            <person name="Shaikh M.A."/>
            <person name="Suttiyut T."/>
            <person name="Ogas R."/>
            <person name="Tomko P."/>
            <person name="Gavelis G."/>
            <person name="Widhalm J.R."/>
            <person name="Wisecaver J.H."/>
        </authorList>
    </citation>
    <scope>NUCLEOTIDE SEQUENCE</scope>
    <source>
        <strain evidence="1">ECLA1</strain>
    </source>
</reference>
<gene>
    <name evidence="1" type="ORF">RRG08_010258</name>
</gene>
<accession>A0AAE1D8M2</accession>
<protein>
    <submittedName>
        <fullName evidence="1">Uncharacterized protein</fullName>
    </submittedName>
</protein>